<comment type="caution">
    <text evidence="1">The sequence shown here is derived from an EMBL/GenBank/DDBJ whole genome shotgun (WGS) entry which is preliminary data.</text>
</comment>
<keyword evidence="2" id="KW-1185">Reference proteome</keyword>
<accession>A0ABP6YXH4</accession>
<evidence type="ECO:0000313" key="1">
    <source>
        <dbReference type="EMBL" id="GAA3591096.1"/>
    </source>
</evidence>
<sequence>MAGTSDEIDTTRPSIARAYDVVLRGNDNFEVDRAFVAEIAKVIPEIYDVATYNRLLLGRGVRFMLGQGITQFLDLGVSDRLIEPGNDQGIEPPVVTGPFGVDAEYLPL</sequence>
<dbReference type="Gene3D" id="3.40.50.150">
    <property type="entry name" value="Vaccinia Virus protein VP39"/>
    <property type="match status" value="1"/>
</dbReference>
<name>A0ABP6YXH4_9ACTN</name>
<reference evidence="2" key="1">
    <citation type="journal article" date="2019" name="Int. J. Syst. Evol. Microbiol.">
        <title>The Global Catalogue of Microorganisms (GCM) 10K type strain sequencing project: providing services to taxonomists for standard genome sequencing and annotation.</title>
        <authorList>
            <consortium name="The Broad Institute Genomics Platform"/>
            <consortium name="The Broad Institute Genome Sequencing Center for Infectious Disease"/>
            <person name="Wu L."/>
            <person name="Ma J."/>
        </authorList>
    </citation>
    <scope>NUCLEOTIDE SEQUENCE [LARGE SCALE GENOMIC DNA]</scope>
    <source>
        <strain evidence="2">JCM 17326</strain>
    </source>
</reference>
<dbReference type="InterPro" id="IPR006764">
    <property type="entry name" value="SAM_dep_MeTrfase_SAV2177_type"/>
</dbReference>
<dbReference type="Pfam" id="PF04672">
    <property type="entry name" value="Methyltransf_19"/>
    <property type="match status" value="1"/>
</dbReference>
<organism evidence="1 2">
    <name type="scientific">Nonomuraea rosea</name>
    <dbReference type="NCBI Taxonomy" id="638574"/>
    <lineage>
        <taxon>Bacteria</taxon>
        <taxon>Bacillati</taxon>
        <taxon>Actinomycetota</taxon>
        <taxon>Actinomycetes</taxon>
        <taxon>Streptosporangiales</taxon>
        <taxon>Streptosporangiaceae</taxon>
        <taxon>Nonomuraea</taxon>
    </lineage>
</organism>
<protein>
    <submittedName>
        <fullName evidence="1">Uncharacterized protein</fullName>
    </submittedName>
</protein>
<proteinExistence type="predicted"/>
<dbReference type="InterPro" id="IPR029063">
    <property type="entry name" value="SAM-dependent_MTases_sf"/>
</dbReference>
<dbReference type="SUPFAM" id="SSF53335">
    <property type="entry name" value="S-adenosyl-L-methionine-dependent methyltransferases"/>
    <property type="match status" value="1"/>
</dbReference>
<gene>
    <name evidence="1" type="ORF">GCM10022419_087330</name>
</gene>
<dbReference type="EMBL" id="BAABDQ010000026">
    <property type="protein sequence ID" value="GAA3591096.1"/>
    <property type="molecule type" value="Genomic_DNA"/>
</dbReference>
<dbReference type="Proteomes" id="UP001500630">
    <property type="component" value="Unassembled WGS sequence"/>
</dbReference>
<evidence type="ECO:0000313" key="2">
    <source>
        <dbReference type="Proteomes" id="UP001500630"/>
    </source>
</evidence>